<sequence>MEGIIHFWESPFMVLSCVSRATCEQQVEKNGDIAKLLFSYDRINQVLILQMPSRSHEAAISAFGDLDTQKLARMNTGSSHLRNLHSSDVEISQRKKAPDRSWLPIRLPEGSSCQWPTLVCWKWGTQSLKLSLNVMQAGGWKHLGDTLGRSLQ</sequence>
<evidence type="ECO:0000313" key="1">
    <source>
        <dbReference type="EMBL" id="KAG5303941.1"/>
    </source>
</evidence>
<dbReference type="AlphaFoldDB" id="A0A8H7Z7E4"/>
<reference evidence="1 2" key="1">
    <citation type="submission" date="2021-01" db="EMBL/GenBank/DDBJ databases">
        <title>Chromosome-level genome assembly of a human fungal pathogen reveals clustering of transcriptionally co-regulated genes.</title>
        <authorList>
            <person name="Voorhies M."/>
            <person name="Cohen S."/>
            <person name="Shea T.P."/>
            <person name="Petrus S."/>
            <person name="Munoz J.F."/>
            <person name="Poplawski S."/>
            <person name="Goldman W.E."/>
            <person name="Michael T."/>
            <person name="Cuomo C.A."/>
            <person name="Sil A."/>
            <person name="Beyhan S."/>
        </authorList>
    </citation>
    <scope>NUCLEOTIDE SEQUENCE [LARGE SCALE GENOMIC DNA]</scope>
    <source>
        <strain evidence="1 2">G184AR</strain>
    </source>
</reference>
<dbReference type="Proteomes" id="UP000670092">
    <property type="component" value="Unassembled WGS sequence"/>
</dbReference>
<organism evidence="1 2">
    <name type="scientific">Ajellomyces capsulatus</name>
    <name type="common">Darling's disease fungus</name>
    <name type="synonym">Histoplasma capsulatum</name>
    <dbReference type="NCBI Taxonomy" id="5037"/>
    <lineage>
        <taxon>Eukaryota</taxon>
        <taxon>Fungi</taxon>
        <taxon>Dikarya</taxon>
        <taxon>Ascomycota</taxon>
        <taxon>Pezizomycotina</taxon>
        <taxon>Eurotiomycetes</taxon>
        <taxon>Eurotiomycetidae</taxon>
        <taxon>Onygenales</taxon>
        <taxon>Ajellomycetaceae</taxon>
        <taxon>Histoplasma</taxon>
    </lineage>
</organism>
<dbReference type="VEuPathDB" id="FungiDB:I7I52_02095"/>
<dbReference type="OrthoDB" id="4991875at2759"/>
<evidence type="ECO:0000313" key="2">
    <source>
        <dbReference type="Proteomes" id="UP000670092"/>
    </source>
</evidence>
<accession>A0A8H7Z7E4</accession>
<protein>
    <submittedName>
        <fullName evidence="1">Uncharacterized protein</fullName>
    </submittedName>
</protein>
<dbReference type="EMBL" id="JAEVHI010000001">
    <property type="protein sequence ID" value="KAG5303941.1"/>
    <property type="molecule type" value="Genomic_DNA"/>
</dbReference>
<proteinExistence type="predicted"/>
<name>A0A8H7Z7E4_AJECA</name>
<gene>
    <name evidence="1" type="ORF">I7I52_02095</name>
</gene>
<comment type="caution">
    <text evidence="1">The sequence shown here is derived from an EMBL/GenBank/DDBJ whole genome shotgun (WGS) entry which is preliminary data.</text>
</comment>